<dbReference type="Pfam" id="PF00196">
    <property type="entry name" value="GerE"/>
    <property type="match status" value="1"/>
</dbReference>
<dbReference type="AlphaFoldDB" id="A0A2N8PRT4"/>
<evidence type="ECO:0000313" key="6">
    <source>
        <dbReference type="Proteomes" id="UP000288388"/>
    </source>
</evidence>
<reference evidence="5 6" key="1">
    <citation type="submission" date="2018-12" db="EMBL/GenBank/DDBJ databases">
        <title>A novel vanA-carrying plasmid in a clinical isolate of Enterococcus avium.</title>
        <authorList>
            <person name="Bernasconi O.J."/>
            <person name="Luzzaro F."/>
            <person name="Endimiani A."/>
        </authorList>
    </citation>
    <scope>NUCLEOTIDE SEQUENCE [LARGE SCALE GENOMIC DNA]</scope>
    <source>
        <strain evidence="5 6">LC0559/18</strain>
    </source>
</reference>
<dbReference type="InterPro" id="IPR011990">
    <property type="entry name" value="TPR-like_helical_dom_sf"/>
</dbReference>
<organism evidence="5 6">
    <name type="scientific">Enterococcus avium</name>
    <name type="common">Streptococcus avium</name>
    <dbReference type="NCBI Taxonomy" id="33945"/>
    <lineage>
        <taxon>Bacteria</taxon>
        <taxon>Bacillati</taxon>
        <taxon>Bacillota</taxon>
        <taxon>Bacilli</taxon>
        <taxon>Lactobacillales</taxon>
        <taxon>Enterococcaceae</taxon>
        <taxon>Enterococcus</taxon>
    </lineage>
</organism>
<dbReference type="InterPro" id="IPR027417">
    <property type="entry name" value="P-loop_NTPase"/>
</dbReference>
<dbReference type="Gene3D" id="1.25.40.10">
    <property type="entry name" value="Tetratricopeptide repeat domain"/>
    <property type="match status" value="1"/>
</dbReference>
<gene>
    <name evidence="5" type="ORF">EK398_20890</name>
</gene>
<evidence type="ECO:0000313" key="5">
    <source>
        <dbReference type="EMBL" id="RVU92929.1"/>
    </source>
</evidence>
<protein>
    <recommendedName>
        <fullName evidence="4">HTH luxR-type domain-containing protein</fullName>
    </recommendedName>
</protein>
<keyword evidence="2" id="KW-0238">DNA-binding</keyword>
<name>A0A2N8PRT4_ENTAV</name>
<accession>A0A2N8PRT4</accession>
<evidence type="ECO:0000256" key="2">
    <source>
        <dbReference type="ARBA" id="ARBA00023125"/>
    </source>
</evidence>
<dbReference type="PROSITE" id="PS50043">
    <property type="entry name" value="HTH_LUXR_2"/>
    <property type="match status" value="1"/>
</dbReference>
<feature type="domain" description="HTH luxR-type" evidence="4">
    <location>
        <begin position="790"/>
        <end position="855"/>
    </location>
</feature>
<dbReference type="PROSITE" id="PS00622">
    <property type="entry name" value="HTH_LUXR_1"/>
    <property type="match status" value="1"/>
</dbReference>
<dbReference type="EMBL" id="RYZS01000002">
    <property type="protein sequence ID" value="RVU92929.1"/>
    <property type="molecule type" value="Genomic_DNA"/>
</dbReference>
<evidence type="ECO:0000256" key="3">
    <source>
        <dbReference type="ARBA" id="ARBA00023163"/>
    </source>
</evidence>
<dbReference type="SMART" id="SM00421">
    <property type="entry name" value="HTH_LUXR"/>
    <property type="match status" value="1"/>
</dbReference>
<dbReference type="PANTHER" id="PTHR44688:SF16">
    <property type="entry name" value="DNA-BINDING TRANSCRIPTIONAL ACTIVATOR DEVR_DOSR"/>
    <property type="match status" value="1"/>
</dbReference>
<dbReference type="InterPro" id="IPR059106">
    <property type="entry name" value="WHD_MalT"/>
</dbReference>
<evidence type="ECO:0000259" key="4">
    <source>
        <dbReference type="PROSITE" id="PS50043"/>
    </source>
</evidence>
<dbReference type="InterPro" id="IPR000792">
    <property type="entry name" value="Tscrpt_reg_LuxR_C"/>
</dbReference>
<keyword evidence="3" id="KW-0804">Transcription</keyword>
<dbReference type="SUPFAM" id="SSF46894">
    <property type="entry name" value="C-terminal effector domain of the bipartite response regulators"/>
    <property type="match status" value="1"/>
</dbReference>
<dbReference type="InterPro" id="IPR016032">
    <property type="entry name" value="Sig_transdc_resp-reg_C-effctor"/>
</dbReference>
<proteinExistence type="predicted"/>
<evidence type="ECO:0000256" key="1">
    <source>
        <dbReference type="ARBA" id="ARBA00023015"/>
    </source>
</evidence>
<comment type="caution">
    <text evidence="5">The sequence shown here is derived from an EMBL/GenBank/DDBJ whole genome shotgun (WGS) entry which is preliminary data.</text>
</comment>
<dbReference type="RefSeq" id="WP_102872844.1">
    <property type="nucleotide sequence ID" value="NZ_JAYEYR010000010.1"/>
</dbReference>
<dbReference type="Pfam" id="PF25873">
    <property type="entry name" value="WHD_MalT"/>
    <property type="match status" value="1"/>
</dbReference>
<dbReference type="SUPFAM" id="SSF52540">
    <property type="entry name" value="P-loop containing nucleoside triphosphate hydrolases"/>
    <property type="match status" value="1"/>
</dbReference>
<dbReference type="Proteomes" id="UP000288388">
    <property type="component" value="Unassembled WGS sequence"/>
</dbReference>
<dbReference type="PANTHER" id="PTHR44688">
    <property type="entry name" value="DNA-BINDING TRANSCRIPTIONAL ACTIVATOR DEVR_DOSR"/>
    <property type="match status" value="1"/>
</dbReference>
<dbReference type="InterPro" id="IPR036388">
    <property type="entry name" value="WH-like_DNA-bd_sf"/>
</dbReference>
<sequence>MRKHLSTNRVKAPEILEKSVRRKKLAEKIQTGLQKKLLILEAGAGHGKTTAIREELSYLPTERWHWLTLNEDCDHLIVFWSYLIEVLKERLDSTKEELLVYFQSGMNSENIEEFILFLVNSLTFEADEYLILDDFQTIKNETVLHSFERLLEEIPEKLHVVITTRYQPELYLTKFLLAEQLQYIREDDFLLSDKEGMTFIQQNSREELSQETKSYLLETAMGWVGGLKLLMAVKKINQAHPEKISFENKILSEYLAREIFDNLSKEEQDFLVISGFFPFIYPNLSQEMFPEINFFSMIESLLEKNLMITCIDNVEQKFTFHPILKEYLIKEFQTLPIEQQLNVKKQTAAIFIEDGYLDEGISLLFELREYPQLMKLIVENEQSFRRMYYIEQIPKEIALTNIDFAFQKFVYYYSNLEYDNCYELIKALEEKYPGRKEIRALSGIKLLLGSDYLTTAQTPNTIQEINQMKLDDVSKALIFLKSAVILFFKENYQQAKQFLEVSEKRNQKSKSNFLEYFSQTLLAQICEETGELNKGLSILKKVYQKLDGLGGNSKMKETYKVSFFITITGLHLKQLNLEAAAETLKKADMNKHSHIRASYLYNLAELHYLAGNEEKGWQVFKELEAGATGNYSNPFTLSGIMKYALKSDQLPGYYMDQFIDAFEQHPELHNMAYQLFFGMILLKRGDYQGCVQVTDGILEKSRKQRIYAKIIEANLLKLAAILKMQGDHSRHLLNIYHECLYYGNENQILNDFFLFRQEIAQLIEMQKDKIETNLEPREINFHREVINLCCNSSGSLLTEREIEILAEMAKGLTNKAIGEKLFISVATVKTHILNIYRKLEVSSRVTAVNKAKQMRLI</sequence>
<dbReference type="Gene3D" id="1.10.10.10">
    <property type="entry name" value="Winged helix-like DNA-binding domain superfamily/Winged helix DNA-binding domain"/>
    <property type="match status" value="1"/>
</dbReference>
<dbReference type="CDD" id="cd06170">
    <property type="entry name" value="LuxR_C_like"/>
    <property type="match status" value="1"/>
</dbReference>
<dbReference type="GO" id="GO:0006355">
    <property type="term" value="P:regulation of DNA-templated transcription"/>
    <property type="evidence" value="ECO:0007669"/>
    <property type="project" value="InterPro"/>
</dbReference>
<dbReference type="GO" id="GO:0003677">
    <property type="term" value="F:DNA binding"/>
    <property type="evidence" value="ECO:0007669"/>
    <property type="project" value="UniProtKB-KW"/>
</dbReference>
<dbReference type="PRINTS" id="PR00038">
    <property type="entry name" value="HTHLUXR"/>
</dbReference>
<keyword evidence="1" id="KW-0805">Transcription regulation</keyword>